<name>A0A381UVL8_9ZZZZ</name>
<evidence type="ECO:0000256" key="2">
    <source>
        <dbReference type="SAM" id="Phobius"/>
    </source>
</evidence>
<keyword evidence="2" id="KW-0812">Transmembrane</keyword>
<feature type="region of interest" description="Disordered" evidence="1">
    <location>
        <begin position="140"/>
        <end position="166"/>
    </location>
</feature>
<sequence>MFNFPIQKFNNFLDFKFEYFVIISFVLYCTFYYFSCESTVVKPDFKTVLLVLGFHVGHMMFIKNLHDKGQTAFAALIIIIPMLLYKIYSIYQRKQQEEYQRKMNLMMAQFQALQQAQQNQQQGGQQGGQQNNQQYNEFNRSMQLNPNSPQNQGTTVQTTLPNPKQHHYNELNRTLQVTQNGNQCQNGGIQTKITQNYRPQLETRSININGQSESQFLEDTIRQEDFSPNYNAIQSGAIIETLGTGGGVNAFDDNNYLTPAYESLF</sequence>
<reference evidence="3" key="1">
    <citation type="submission" date="2018-05" db="EMBL/GenBank/DDBJ databases">
        <authorList>
            <person name="Lanie J.A."/>
            <person name="Ng W.-L."/>
            <person name="Kazmierczak K.M."/>
            <person name="Andrzejewski T.M."/>
            <person name="Davidsen T.M."/>
            <person name="Wayne K.J."/>
            <person name="Tettelin H."/>
            <person name="Glass J.I."/>
            <person name="Rusch D."/>
            <person name="Podicherti R."/>
            <person name="Tsui H.-C.T."/>
            <person name="Winkler M.E."/>
        </authorList>
    </citation>
    <scope>NUCLEOTIDE SEQUENCE</scope>
</reference>
<dbReference type="AlphaFoldDB" id="A0A381UVL8"/>
<proteinExistence type="predicted"/>
<dbReference type="EMBL" id="UINC01007235">
    <property type="protein sequence ID" value="SVA32176.1"/>
    <property type="molecule type" value="Genomic_DNA"/>
</dbReference>
<organism evidence="3">
    <name type="scientific">marine metagenome</name>
    <dbReference type="NCBI Taxonomy" id="408172"/>
    <lineage>
        <taxon>unclassified sequences</taxon>
        <taxon>metagenomes</taxon>
        <taxon>ecological metagenomes</taxon>
    </lineage>
</organism>
<evidence type="ECO:0000256" key="1">
    <source>
        <dbReference type="SAM" id="MobiDB-lite"/>
    </source>
</evidence>
<feature type="transmembrane region" description="Helical" evidence="2">
    <location>
        <begin position="17"/>
        <end position="35"/>
    </location>
</feature>
<feature type="transmembrane region" description="Helical" evidence="2">
    <location>
        <begin position="72"/>
        <end position="91"/>
    </location>
</feature>
<keyword evidence="2" id="KW-1133">Transmembrane helix</keyword>
<evidence type="ECO:0008006" key="4">
    <source>
        <dbReference type="Google" id="ProtNLM"/>
    </source>
</evidence>
<feature type="compositionally biased region" description="Polar residues" evidence="1">
    <location>
        <begin position="140"/>
        <end position="162"/>
    </location>
</feature>
<evidence type="ECO:0000313" key="3">
    <source>
        <dbReference type="EMBL" id="SVA32176.1"/>
    </source>
</evidence>
<protein>
    <recommendedName>
        <fullName evidence="4">Transmembrane protein</fullName>
    </recommendedName>
</protein>
<gene>
    <name evidence="3" type="ORF">METZ01_LOCUS85030</name>
</gene>
<keyword evidence="2" id="KW-0472">Membrane</keyword>
<accession>A0A381UVL8</accession>